<reference evidence="2" key="1">
    <citation type="submission" date="2017-01" db="EMBL/GenBank/DDBJ databases">
        <authorList>
            <person name="Varghese N."/>
            <person name="Submissions S."/>
        </authorList>
    </citation>
    <scope>NUCLEOTIDE SEQUENCE [LARGE SCALE GENOMIC DNA]</scope>
    <source>
        <strain evidence="2">3bp</strain>
    </source>
</reference>
<accession>A0A1N6NCE7</accession>
<evidence type="ECO:0000313" key="2">
    <source>
        <dbReference type="Proteomes" id="UP000186235"/>
    </source>
</evidence>
<proteinExistence type="predicted"/>
<evidence type="ECO:0000313" key="1">
    <source>
        <dbReference type="EMBL" id="SIP89754.1"/>
    </source>
</evidence>
<dbReference type="EMBL" id="FTMI01000001">
    <property type="protein sequence ID" value="SIP89754.1"/>
    <property type="molecule type" value="Genomic_DNA"/>
</dbReference>
<name>A0A1N6NCE7_9MICO</name>
<dbReference type="RefSeq" id="WP_076403505.1">
    <property type="nucleotide sequence ID" value="NZ_FTMI01000001.1"/>
</dbReference>
<organism evidence="1 2">
    <name type="scientific">Cellulosimicrobium aquatile</name>
    <dbReference type="NCBI Taxonomy" id="1612203"/>
    <lineage>
        <taxon>Bacteria</taxon>
        <taxon>Bacillati</taxon>
        <taxon>Actinomycetota</taxon>
        <taxon>Actinomycetes</taxon>
        <taxon>Micrococcales</taxon>
        <taxon>Promicromonosporaceae</taxon>
        <taxon>Cellulosimicrobium</taxon>
    </lineage>
</organism>
<protein>
    <submittedName>
        <fullName evidence="1">Uncharacterized protein</fullName>
    </submittedName>
</protein>
<gene>
    <name evidence="1" type="ORF">SAMN05518682_0367</name>
</gene>
<dbReference type="AlphaFoldDB" id="A0A1N6NCE7"/>
<dbReference type="Proteomes" id="UP000186235">
    <property type="component" value="Unassembled WGS sequence"/>
</dbReference>
<sequence>MGAHQVSSAINAAHAWDAGPQSWQGAVGAALAGIFPFMTLAAAHVVVDVAFAARPDAVTATDADTKTTSASAGQADADAVVGELAPVELVVKSTPELLHTMDSKTADTRTDGGYPDGVRRIRTAARGRVAERLDEIDRLALKTGPSGRAIADELGLGRTSVCARVSAVRARRTHTQTPDTDAALLAV</sequence>
<keyword evidence="2" id="KW-1185">Reference proteome</keyword>